<dbReference type="PANTHER" id="PTHR13743:SF162">
    <property type="entry name" value="NEUROBEACHIN"/>
    <property type="match status" value="1"/>
</dbReference>
<dbReference type="GO" id="GO:0019901">
    <property type="term" value="F:protein kinase binding"/>
    <property type="evidence" value="ECO:0007669"/>
    <property type="project" value="TreeGrafter"/>
</dbReference>
<reference evidence="1" key="2">
    <citation type="journal article" date="2006" name="PLoS Pathog.">
        <title>New perspectives on host-parasite interplay by comparative transcriptomic and proteomic analyses of Schistosoma japonicum.</title>
        <authorList>
            <person name="Liu F."/>
            <person name="Lu J."/>
            <person name="Hu W."/>
            <person name="Wang S.Y."/>
            <person name="Cui S.J."/>
            <person name="Chi M."/>
            <person name="Yan Q."/>
            <person name="Wang X.R."/>
            <person name="Song H.D."/>
            <person name="Xu X.N."/>
            <person name="Wang J.J."/>
            <person name="Zhang X.L."/>
            <person name="Zhang X."/>
            <person name="Wang Z.Q."/>
            <person name="Xue C.L."/>
            <person name="Brindley P.J."/>
            <person name="McManus D.P."/>
            <person name="Yang P.Y."/>
            <person name="Feng Z."/>
            <person name="Chen Z."/>
            <person name="Han Z.G."/>
        </authorList>
    </citation>
    <scope>NUCLEOTIDE SEQUENCE</scope>
</reference>
<reference evidence="1" key="1">
    <citation type="submission" date="2004-11" db="EMBL/GenBank/DDBJ databases">
        <title>The full-length cDNA sequences of Schistosoma japonicum genes.</title>
        <authorList>
            <person name="Han Z."/>
        </authorList>
    </citation>
    <scope>NUCLEOTIDE SEQUENCE</scope>
</reference>
<organism evidence="1">
    <name type="scientific">Schistosoma japonicum</name>
    <name type="common">Blood fluke</name>
    <dbReference type="NCBI Taxonomy" id="6182"/>
    <lineage>
        <taxon>Eukaryota</taxon>
        <taxon>Metazoa</taxon>
        <taxon>Spiralia</taxon>
        <taxon>Lophotrochozoa</taxon>
        <taxon>Platyhelminthes</taxon>
        <taxon>Trematoda</taxon>
        <taxon>Digenea</taxon>
        <taxon>Strigeidida</taxon>
        <taxon>Schistosomatoidea</taxon>
        <taxon>Schistosomatidae</taxon>
        <taxon>Schistosoma</taxon>
    </lineage>
</organism>
<dbReference type="Gene3D" id="2.130.10.10">
    <property type="entry name" value="YVTN repeat-like/Quinoprotein amine dehydrogenase"/>
    <property type="match status" value="1"/>
</dbReference>
<protein>
    <submittedName>
        <fullName evidence="1">SJCHGC07048 protein</fullName>
    </submittedName>
</protein>
<dbReference type="Pfam" id="PF00400">
    <property type="entry name" value="WD40"/>
    <property type="match status" value="1"/>
</dbReference>
<dbReference type="InterPro" id="IPR036322">
    <property type="entry name" value="WD40_repeat_dom_sf"/>
</dbReference>
<dbReference type="InterPro" id="IPR001680">
    <property type="entry name" value="WD40_rpt"/>
</dbReference>
<evidence type="ECO:0000313" key="1">
    <source>
        <dbReference type="EMBL" id="AAW25614.1"/>
    </source>
</evidence>
<dbReference type="GO" id="GO:0016020">
    <property type="term" value="C:membrane"/>
    <property type="evidence" value="ECO:0007669"/>
    <property type="project" value="TreeGrafter"/>
</dbReference>
<dbReference type="InterPro" id="IPR050865">
    <property type="entry name" value="BEACH_Domain"/>
</dbReference>
<dbReference type="SUPFAM" id="SSF50978">
    <property type="entry name" value="WD40 repeat-like"/>
    <property type="match status" value="1"/>
</dbReference>
<name>Q5DEZ2_SCHJA</name>
<accession>Q5DEZ2</accession>
<dbReference type="SMART" id="SM00320">
    <property type="entry name" value="WD40"/>
    <property type="match status" value="3"/>
</dbReference>
<sequence length="224" mass="25173">MLWMFSIQRSCVVNSQGLPNPLFILNGHETSINCISLSAELGLVLSGSMNGTCLLHSTRGELLRCLPLPCTRILSDQPSTSSAQVQCDLTPLQPNFLTYHREGYLLGQFNQSQLLIYTLNGKLLNTTDLSILSNNTDASYQINAILFSDCGRYILIAGNDGVIWILRSYNLLPVHAFPKCDTSIESICLSHDQRFIFAGLKSGSLVVFYVDFNQWHHEFQQRYF</sequence>
<dbReference type="AlphaFoldDB" id="Q5DEZ2"/>
<dbReference type="GO" id="GO:0008104">
    <property type="term" value="P:intracellular protein localization"/>
    <property type="evidence" value="ECO:0007669"/>
    <property type="project" value="TreeGrafter"/>
</dbReference>
<dbReference type="GO" id="GO:0005829">
    <property type="term" value="C:cytosol"/>
    <property type="evidence" value="ECO:0007669"/>
    <property type="project" value="TreeGrafter"/>
</dbReference>
<proteinExistence type="evidence at transcript level"/>
<dbReference type="PANTHER" id="PTHR13743">
    <property type="entry name" value="BEIGE/BEACH-RELATED"/>
    <property type="match status" value="1"/>
</dbReference>
<dbReference type="EMBL" id="AY813882">
    <property type="protein sequence ID" value="AAW25614.1"/>
    <property type="molecule type" value="mRNA"/>
</dbReference>
<dbReference type="InterPro" id="IPR015943">
    <property type="entry name" value="WD40/YVTN_repeat-like_dom_sf"/>
</dbReference>